<evidence type="ECO:0000256" key="8">
    <source>
        <dbReference type="SAM" id="Phobius"/>
    </source>
</evidence>
<keyword evidence="3 10" id="KW-0328">Glycosyltransferase</keyword>
<feature type="transmembrane region" description="Helical" evidence="8">
    <location>
        <begin position="240"/>
        <end position="261"/>
    </location>
</feature>
<comment type="subcellular location">
    <subcellularLocation>
        <location evidence="1">Cell membrane</location>
        <topology evidence="1">Multi-pass membrane protein</topology>
    </subcellularLocation>
</comment>
<dbReference type="GO" id="GO:0009103">
    <property type="term" value="P:lipopolysaccharide biosynthetic process"/>
    <property type="evidence" value="ECO:0007669"/>
    <property type="project" value="UniProtKB-ARBA"/>
</dbReference>
<dbReference type="InterPro" id="IPR038731">
    <property type="entry name" value="RgtA/B/C-like"/>
</dbReference>
<keyword evidence="6 8" id="KW-1133">Transmembrane helix</keyword>
<feature type="transmembrane region" description="Helical" evidence="8">
    <location>
        <begin position="93"/>
        <end position="112"/>
    </location>
</feature>
<dbReference type="PANTHER" id="PTHR33908:SF11">
    <property type="entry name" value="MEMBRANE PROTEIN"/>
    <property type="match status" value="1"/>
</dbReference>
<feature type="transmembrane region" description="Helical" evidence="8">
    <location>
        <begin position="147"/>
        <end position="178"/>
    </location>
</feature>
<accession>A0A1I2IR83</accession>
<dbReference type="PANTHER" id="PTHR33908">
    <property type="entry name" value="MANNOSYLTRANSFERASE YKCB-RELATED"/>
    <property type="match status" value="1"/>
</dbReference>
<dbReference type="RefSeq" id="WP_091548713.1">
    <property type="nucleotide sequence ID" value="NZ_FONY01000035.1"/>
</dbReference>
<sequence length="508" mass="59344">MTKKSFILISFILLKFILQYSLISPEYDLHRDEYLHLDQANHLAWGYLSVPPLTSWTSYIIKLLGNSVFWVKFFPALYGAFTMLIVWKVIEELGGDLFALSLGATCILFSVLLRLNTLYQPNSFDVLAWTTLYFVLIKYLKTENQQWIFIGAVVFAVGFLNKYNVVFLLLGIIPALLLSEHRKILMRSKLYVAIFIGILLIAPNLFWQFNNNFPVFYHLRALASRQLVHVDRLDFLKSQILFNIGSIVVLLASFYALLFYPPFKKYRIFFYSIVFTLLIFIYFKAKDYYAIGIYPIYYAFGSVFLSEILHRQSWEKLLKPVIIGIPILFFTAIYHVAFPNKSPEYIIQHSEQYKKLGMLRWEDGKDHLLPQDYADMLGWRELAQKVDSAYLSLPNNYNTLVLCDNYGQAGAINYYTKQNISAVSFNADYLNWFDLSKKYEHVIRVKEQGNVNEELQETAPFFQTSRVFDSITNKYAREVGTTIFTFGEAKIDIRERLKKEIDENKNSH</sequence>
<dbReference type="AlphaFoldDB" id="A0A1I2IR83"/>
<dbReference type="STRING" id="1003.SAMN04488541_103545"/>
<evidence type="ECO:0000256" key="2">
    <source>
        <dbReference type="ARBA" id="ARBA00022475"/>
    </source>
</evidence>
<feature type="transmembrane region" description="Helical" evidence="8">
    <location>
        <begin position="190"/>
        <end position="209"/>
    </location>
</feature>
<keyword evidence="4 10" id="KW-0808">Transferase</keyword>
<dbReference type="OrthoDB" id="9813729at2"/>
<dbReference type="Pfam" id="PF13231">
    <property type="entry name" value="PMT_2"/>
    <property type="match status" value="1"/>
</dbReference>
<evidence type="ECO:0000256" key="1">
    <source>
        <dbReference type="ARBA" id="ARBA00004651"/>
    </source>
</evidence>
<feature type="transmembrane region" description="Helical" evidence="8">
    <location>
        <begin position="68"/>
        <end position="87"/>
    </location>
</feature>
<evidence type="ECO:0000256" key="5">
    <source>
        <dbReference type="ARBA" id="ARBA00022692"/>
    </source>
</evidence>
<feature type="transmembrane region" description="Helical" evidence="8">
    <location>
        <begin position="321"/>
        <end position="338"/>
    </location>
</feature>
<protein>
    <submittedName>
        <fullName evidence="10">Dolichyl-phosphate-mannose-protein mannosyltransferase</fullName>
    </submittedName>
</protein>
<evidence type="ECO:0000256" key="3">
    <source>
        <dbReference type="ARBA" id="ARBA00022676"/>
    </source>
</evidence>
<evidence type="ECO:0000256" key="6">
    <source>
        <dbReference type="ARBA" id="ARBA00022989"/>
    </source>
</evidence>
<evidence type="ECO:0000313" key="11">
    <source>
        <dbReference type="Proteomes" id="UP000199513"/>
    </source>
</evidence>
<evidence type="ECO:0000256" key="7">
    <source>
        <dbReference type="ARBA" id="ARBA00023136"/>
    </source>
</evidence>
<dbReference type="Proteomes" id="UP000199513">
    <property type="component" value="Unassembled WGS sequence"/>
</dbReference>
<keyword evidence="5 8" id="KW-0812">Transmembrane</keyword>
<keyword evidence="7 8" id="KW-0472">Membrane</keyword>
<evidence type="ECO:0000313" key="10">
    <source>
        <dbReference type="EMBL" id="SFF44922.1"/>
    </source>
</evidence>
<organism evidence="10 11">
    <name type="scientific">Thermoflexibacter ruber</name>
    <dbReference type="NCBI Taxonomy" id="1003"/>
    <lineage>
        <taxon>Bacteria</taxon>
        <taxon>Pseudomonadati</taxon>
        <taxon>Bacteroidota</taxon>
        <taxon>Cytophagia</taxon>
        <taxon>Cytophagales</taxon>
        <taxon>Thermoflexibacteraceae</taxon>
        <taxon>Thermoflexibacter</taxon>
    </lineage>
</organism>
<dbReference type="EMBL" id="FONY01000035">
    <property type="protein sequence ID" value="SFF44922.1"/>
    <property type="molecule type" value="Genomic_DNA"/>
</dbReference>
<evidence type="ECO:0000259" key="9">
    <source>
        <dbReference type="Pfam" id="PF13231"/>
    </source>
</evidence>
<dbReference type="GO" id="GO:0016763">
    <property type="term" value="F:pentosyltransferase activity"/>
    <property type="evidence" value="ECO:0007669"/>
    <property type="project" value="TreeGrafter"/>
</dbReference>
<name>A0A1I2IR83_9BACT</name>
<dbReference type="InterPro" id="IPR050297">
    <property type="entry name" value="LipidA_mod_glycosyltrf_83"/>
</dbReference>
<feature type="domain" description="Glycosyltransferase RgtA/B/C/D-like" evidence="9">
    <location>
        <begin position="50"/>
        <end position="207"/>
    </location>
</feature>
<feature type="transmembrane region" description="Helical" evidence="8">
    <location>
        <begin position="291"/>
        <end position="309"/>
    </location>
</feature>
<gene>
    <name evidence="10" type="ORF">SAMN04488541_103545</name>
</gene>
<proteinExistence type="predicted"/>
<feature type="transmembrane region" description="Helical" evidence="8">
    <location>
        <begin position="268"/>
        <end position="285"/>
    </location>
</feature>
<dbReference type="GO" id="GO:0005886">
    <property type="term" value="C:plasma membrane"/>
    <property type="evidence" value="ECO:0007669"/>
    <property type="project" value="UniProtKB-SubCell"/>
</dbReference>
<reference evidence="10 11" key="1">
    <citation type="submission" date="2016-10" db="EMBL/GenBank/DDBJ databases">
        <authorList>
            <person name="de Groot N.N."/>
        </authorList>
    </citation>
    <scope>NUCLEOTIDE SEQUENCE [LARGE SCALE GENOMIC DNA]</scope>
    <source>
        <strain>GEY</strain>
        <strain evidence="11">DSM 9560</strain>
    </source>
</reference>
<evidence type="ECO:0000256" key="4">
    <source>
        <dbReference type="ARBA" id="ARBA00022679"/>
    </source>
</evidence>
<keyword evidence="2" id="KW-1003">Cell membrane</keyword>
<keyword evidence="11" id="KW-1185">Reference proteome</keyword>